<proteinExistence type="predicted"/>
<protein>
    <submittedName>
        <fullName evidence="2">Thiopeptide-type bacteriocin biosynthesis protein</fullName>
    </submittedName>
</protein>
<dbReference type="InterPro" id="IPR023809">
    <property type="entry name" value="Thiopep_bacteriocin_synth_dom"/>
</dbReference>
<accession>A0A840Q663</accession>
<evidence type="ECO:0000313" key="2">
    <source>
        <dbReference type="EMBL" id="MBB5155956.1"/>
    </source>
</evidence>
<comment type="caution">
    <text evidence="2">The sequence shown here is derived from an EMBL/GenBank/DDBJ whole genome shotgun (WGS) entry which is preliminary data.</text>
</comment>
<dbReference type="Proteomes" id="UP000584374">
    <property type="component" value="Unassembled WGS sequence"/>
</dbReference>
<gene>
    <name evidence="2" type="ORF">BJ970_003490</name>
</gene>
<name>A0A840Q663_9PSEU</name>
<dbReference type="Pfam" id="PF14028">
    <property type="entry name" value="Lant_dehydr_C"/>
    <property type="match status" value="1"/>
</dbReference>
<reference evidence="2 3" key="1">
    <citation type="submission" date="2020-08" db="EMBL/GenBank/DDBJ databases">
        <title>Sequencing the genomes of 1000 actinobacteria strains.</title>
        <authorList>
            <person name="Klenk H.-P."/>
        </authorList>
    </citation>
    <scope>NUCLEOTIDE SEQUENCE [LARGE SCALE GENOMIC DNA]</scope>
    <source>
        <strain evidence="2 3">DSM 45584</strain>
    </source>
</reference>
<dbReference type="NCBIfam" id="TIGR03891">
    <property type="entry name" value="thiopep_ocin"/>
    <property type="match status" value="1"/>
</dbReference>
<feature type="domain" description="Thiopeptide-type bacteriocin biosynthesis" evidence="1">
    <location>
        <begin position="76"/>
        <end position="326"/>
    </location>
</feature>
<dbReference type="EMBL" id="JACHIW010000001">
    <property type="protein sequence ID" value="MBB5155956.1"/>
    <property type="molecule type" value="Genomic_DNA"/>
</dbReference>
<sequence length="335" mass="35996">MATDQLNSDRRKNMPCSSATATPAEIAQAVLAVLSGTPLDQVAAEKDIESADLADACQTYQQAGLAALEAHAEHDWYQVSLELPTGDSVEHTMTAILAPRLQQLQDTGDITAWWFIRKTPGLRVRITPGNTAAAVEPVLDELVTSGALASWRRTRYEPEAMAFGGQPGMAIAHKLFSADSHHILAYLRQSQPAIGRRELSILLCTAMFRGAGQEWFECGDIWHRVSQTRPKPADVASSAELATQLATLLTHDPRPAGPLFGNEGPLTAFAPWANAFHDAGCVLATAGNDGTLHRGIRSVLAHHVIFHWNRLGLTLPTQTILAHTAAGVIAGSEVV</sequence>
<keyword evidence="3" id="KW-1185">Reference proteome</keyword>
<evidence type="ECO:0000259" key="1">
    <source>
        <dbReference type="Pfam" id="PF14028"/>
    </source>
</evidence>
<evidence type="ECO:0000313" key="3">
    <source>
        <dbReference type="Proteomes" id="UP000584374"/>
    </source>
</evidence>
<organism evidence="2 3">
    <name type="scientific">Saccharopolyspora phatthalungensis</name>
    <dbReference type="NCBI Taxonomy" id="664693"/>
    <lineage>
        <taxon>Bacteria</taxon>
        <taxon>Bacillati</taxon>
        <taxon>Actinomycetota</taxon>
        <taxon>Actinomycetes</taxon>
        <taxon>Pseudonocardiales</taxon>
        <taxon>Pseudonocardiaceae</taxon>
        <taxon>Saccharopolyspora</taxon>
    </lineage>
</organism>
<dbReference type="RefSeq" id="WP_184727192.1">
    <property type="nucleotide sequence ID" value="NZ_JACHIW010000001.1"/>
</dbReference>
<dbReference type="AlphaFoldDB" id="A0A840Q663"/>